<evidence type="ECO:0000313" key="1">
    <source>
        <dbReference type="EMBL" id="KAF2802168.1"/>
    </source>
</evidence>
<dbReference type="OrthoDB" id="10513386at2759"/>
<accession>A0A6A6Y0T4</accession>
<evidence type="ECO:0000313" key="2">
    <source>
        <dbReference type="Proteomes" id="UP000504636"/>
    </source>
</evidence>
<protein>
    <submittedName>
        <fullName evidence="1 3">Uncharacterized protein</fullName>
    </submittedName>
</protein>
<gene>
    <name evidence="1 3" type="ORF">BDZ99DRAFT_483178</name>
</gene>
<reference evidence="3" key="3">
    <citation type="submission" date="2025-04" db="UniProtKB">
        <authorList>
            <consortium name="RefSeq"/>
        </authorList>
    </citation>
    <scope>IDENTIFICATION</scope>
    <source>
        <strain evidence="3">CBS 304.34</strain>
    </source>
</reference>
<dbReference type="Proteomes" id="UP000504636">
    <property type="component" value="Unplaced"/>
</dbReference>
<organism evidence="1">
    <name type="scientific">Mytilinidion resinicola</name>
    <dbReference type="NCBI Taxonomy" id="574789"/>
    <lineage>
        <taxon>Eukaryota</taxon>
        <taxon>Fungi</taxon>
        <taxon>Dikarya</taxon>
        <taxon>Ascomycota</taxon>
        <taxon>Pezizomycotina</taxon>
        <taxon>Dothideomycetes</taxon>
        <taxon>Pleosporomycetidae</taxon>
        <taxon>Mytilinidiales</taxon>
        <taxon>Mytilinidiaceae</taxon>
        <taxon>Mytilinidion</taxon>
    </lineage>
</organism>
<keyword evidence="2" id="KW-1185">Reference proteome</keyword>
<sequence>MATASTPVALPSLPVEIFDNILDQLQELIEKDIEKLEGVMRQRKAHSRKRERIMRCEERKRMRMTLYSVRLVCREISTKTRIHFARRYVKGWKLNLNEQAKIQDLFIISKNPDFSATLQRLTVNITYSEEEPVDDFEEGRKPRSESDPFLCREEEHRFFNVKENIVMITEAVSHLKNLDWVGFEHKNFDSSCVRWEKGTWNTENAHILRIVEAFLPPMRKRTNAVSKIHIRLRACYILGLDIKFFNQIRSFQHPFSELRNLTLRLVNLDDASPQTIAGKEVSQEAVDGIKMVIFCVGNGSTGLGLKVVEY</sequence>
<name>A0A6A6Y0T4_9PEZI</name>
<dbReference type="GeneID" id="54463448"/>
<reference evidence="1 3" key="1">
    <citation type="journal article" date="2020" name="Stud. Mycol.">
        <title>101 Dothideomycetes genomes: a test case for predicting lifestyles and emergence of pathogens.</title>
        <authorList>
            <person name="Haridas S."/>
            <person name="Albert R."/>
            <person name="Binder M."/>
            <person name="Bloem J."/>
            <person name="Labutti K."/>
            <person name="Salamov A."/>
            <person name="Andreopoulos B."/>
            <person name="Baker S."/>
            <person name="Barry K."/>
            <person name="Bills G."/>
            <person name="Bluhm B."/>
            <person name="Cannon C."/>
            <person name="Castanera R."/>
            <person name="Culley D."/>
            <person name="Daum C."/>
            <person name="Ezra D."/>
            <person name="Gonzalez J."/>
            <person name="Henrissat B."/>
            <person name="Kuo A."/>
            <person name="Liang C."/>
            <person name="Lipzen A."/>
            <person name="Lutzoni F."/>
            <person name="Magnuson J."/>
            <person name="Mondo S."/>
            <person name="Nolan M."/>
            <person name="Ohm R."/>
            <person name="Pangilinan J."/>
            <person name="Park H.-J."/>
            <person name="Ramirez L."/>
            <person name="Alfaro M."/>
            <person name="Sun H."/>
            <person name="Tritt A."/>
            <person name="Yoshinaga Y."/>
            <person name="Zwiers L.-H."/>
            <person name="Turgeon B."/>
            <person name="Goodwin S."/>
            <person name="Spatafora J."/>
            <person name="Crous P."/>
            <person name="Grigoriev I."/>
        </authorList>
    </citation>
    <scope>NUCLEOTIDE SEQUENCE</scope>
    <source>
        <strain evidence="1 3">CBS 304.34</strain>
    </source>
</reference>
<dbReference type="AlphaFoldDB" id="A0A6A6Y0T4"/>
<proteinExistence type="predicted"/>
<dbReference type="RefSeq" id="XP_033569132.1">
    <property type="nucleotide sequence ID" value="XM_033722555.1"/>
</dbReference>
<evidence type="ECO:0000313" key="3">
    <source>
        <dbReference type="RefSeq" id="XP_033569132.1"/>
    </source>
</evidence>
<dbReference type="EMBL" id="MU003725">
    <property type="protein sequence ID" value="KAF2802168.1"/>
    <property type="molecule type" value="Genomic_DNA"/>
</dbReference>
<reference evidence="3" key="2">
    <citation type="submission" date="2020-04" db="EMBL/GenBank/DDBJ databases">
        <authorList>
            <consortium name="NCBI Genome Project"/>
        </authorList>
    </citation>
    <scope>NUCLEOTIDE SEQUENCE</scope>
    <source>
        <strain evidence="3">CBS 304.34</strain>
    </source>
</reference>